<dbReference type="Proteomes" id="UP001589943">
    <property type="component" value="Unassembled WGS sequence"/>
</dbReference>
<dbReference type="InterPro" id="IPR007197">
    <property type="entry name" value="rSAM"/>
</dbReference>
<comment type="caution">
    <text evidence="7">The sequence shown here is derived from an EMBL/GenBank/DDBJ whole genome shotgun (WGS) entry which is preliminary data.</text>
</comment>
<dbReference type="InterPro" id="IPR051675">
    <property type="entry name" value="Endo/Exo/Phosphatase_dom_1"/>
</dbReference>
<evidence type="ECO:0000256" key="4">
    <source>
        <dbReference type="ARBA" id="ARBA00023004"/>
    </source>
</evidence>
<protein>
    <submittedName>
        <fullName evidence="7">DNA modification/repair radical SAM protein</fullName>
    </submittedName>
</protein>
<keyword evidence="4" id="KW-0408">Iron</keyword>
<evidence type="ECO:0000256" key="5">
    <source>
        <dbReference type="ARBA" id="ARBA00023014"/>
    </source>
</evidence>
<reference evidence="7 8" key="1">
    <citation type="submission" date="2024-09" db="EMBL/GenBank/DDBJ databases">
        <authorList>
            <person name="Sun Q."/>
            <person name="Mori K."/>
        </authorList>
    </citation>
    <scope>NUCLEOTIDE SEQUENCE [LARGE SCALE GENOMIC DNA]</scope>
    <source>
        <strain evidence="7 8">NCAIM B.02537</strain>
    </source>
</reference>
<dbReference type="InterPro" id="IPR006638">
    <property type="entry name" value="Elp3/MiaA/NifB-like_rSAM"/>
</dbReference>
<dbReference type="NCBIfam" id="TIGR03916">
    <property type="entry name" value="rSAM_link_UDG"/>
    <property type="match status" value="1"/>
</dbReference>
<comment type="cofactor">
    <cofactor evidence="1">
        <name>[4Fe-4S] cluster</name>
        <dbReference type="ChEBI" id="CHEBI:49883"/>
    </cofactor>
</comment>
<evidence type="ECO:0000313" key="8">
    <source>
        <dbReference type="Proteomes" id="UP001589943"/>
    </source>
</evidence>
<dbReference type="Gene3D" id="3.20.20.70">
    <property type="entry name" value="Aldolase class I"/>
    <property type="match status" value="1"/>
</dbReference>
<keyword evidence="3" id="KW-0479">Metal-binding</keyword>
<gene>
    <name evidence="7" type="ORF">ACFFF7_15870</name>
</gene>
<sequence>MSQPSLIERLGILADAAKYDASCASSGTAKRTSKGGKGVGSTEGMGICHAYAPDGRCISLLKILLTNHCVFDCHYCINRKSSNVRRARFTPQEVADLTLSFYKRNYIEGLFLSSGIVKNSSHTMEQLIETARILREEHDFRGYIHLKTIPEAEPELVHRAGLYADRVSINVELPTVAGLTRLAPDKDAGVIEGAMGDVKASIVEARDAKKRFRSAPRFAPAGQSTQMIVGADGASDAAIVDKASALYGSFGLRRVYYSAFSPIPDASAVLPLQRPPLIREHRLYQSDWLMRFYGFAPHEVRQAADEAGMLPLDIDPKLAWALKFREQFPVDVNRAPREALLRVPGLGIRAVGAILAARRQRTLRLGDVAKLTVSVAKVRPFIVAADWRPVLLTDRADLKALVAPKRTEQLELFAA</sequence>
<dbReference type="InterPro" id="IPR058240">
    <property type="entry name" value="rSAM_sf"/>
</dbReference>
<dbReference type="EMBL" id="JBHLTL010000011">
    <property type="protein sequence ID" value="MFC0590882.1"/>
    <property type="molecule type" value="Genomic_DNA"/>
</dbReference>
<name>A0ABV6PM26_9SPHN</name>
<keyword evidence="5" id="KW-0411">Iron-sulfur</keyword>
<dbReference type="InterPro" id="IPR013785">
    <property type="entry name" value="Aldolase_TIM"/>
</dbReference>
<dbReference type="InterPro" id="IPR023874">
    <property type="entry name" value="DNA_rSAM_put"/>
</dbReference>
<dbReference type="RefSeq" id="WP_379482307.1">
    <property type="nucleotide sequence ID" value="NZ_JBHLTL010000011.1"/>
</dbReference>
<dbReference type="Pfam" id="PF04055">
    <property type="entry name" value="Radical_SAM"/>
    <property type="match status" value="1"/>
</dbReference>
<organism evidence="7 8">
    <name type="scientific">Novosphingobium aquiterrae</name>
    <dbReference type="NCBI Taxonomy" id="624388"/>
    <lineage>
        <taxon>Bacteria</taxon>
        <taxon>Pseudomonadati</taxon>
        <taxon>Pseudomonadota</taxon>
        <taxon>Alphaproteobacteria</taxon>
        <taxon>Sphingomonadales</taxon>
        <taxon>Sphingomonadaceae</taxon>
        <taxon>Novosphingobium</taxon>
    </lineage>
</organism>
<evidence type="ECO:0000256" key="2">
    <source>
        <dbReference type="ARBA" id="ARBA00022691"/>
    </source>
</evidence>
<dbReference type="SMART" id="SM00729">
    <property type="entry name" value="Elp3"/>
    <property type="match status" value="1"/>
</dbReference>
<keyword evidence="8" id="KW-1185">Reference proteome</keyword>
<dbReference type="SUPFAM" id="SSF47781">
    <property type="entry name" value="RuvA domain 2-like"/>
    <property type="match status" value="1"/>
</dbReference>
<accession>A0ABV6PM26</accession>
<evidence type="ECO:0000259" key="6">
    <source>
        <dbReference type="SMART" id="SM00729"/>
    </source>
</evidence>
<dbReference type="PANTHER" id="PTHR21180:SF9">
    <property type="entry name" value="TYPE II SECRETION SYSTEM PROTEIN K"/>
    <property type="match status" value="1"/>
</dbReference>
<dbReference type="SFLD" id="SFLDS00029">
    <property type="entry name" value="Radical_SAM"/>
    <property type="match status" value="1"/>
</dbReference>
<dbReference type="CDD" id="cd01335">
    <property type="entry name" value="Radical_SAM"/>
    <property type="match status" value="1"/>
</dbReference>
<evidence type="ECO:0000313" key="7">
    <source>
        <dbReference type="EMBL" id="MFC0590882.1"/>
    </source>
</evidence>
<dbReference type="PANTHER" id="PTHR21180">
    <property type="entry name" value="ENDONUCLEASE/EXONUCLEASE/PHOSPHATASE FAMILY DOMAIN-CONTAINING PROTEIN 1"/>
    <property type="match status" value="1"/>
</dbReference>
<dbReference type="SFLD" id="SFLDG01102">
    <property type="entry name" value="Uncharacterised_Radical_SAM_Su"/>
    <property type="match status" value="1"/>
</dbReference>
<dbReference type="SUPFAM" id="SSF102114">
    <property type="entry name" value="Radical SAM enzymes"/>
    <property type="match status" value="1"/>
</dbReference>
<keyword evidence="2" id="KW-0949">S-adenosyl-L-methionine</keyword>
<feature type="domain" description="Elp3/MiaA/NifB-like radical SAM core" evidence="6">
    <location>
        <begin position="59"/>
        <end position="286"/>
    </location>
</feature>
<dbReference type="InterPro" id="IPR010994">
    <property type="entry name" value="RuvA_2-like"/>
</dbReference>
<evidence type="ECO:0000256" key="1">
    <source>
        <dbReference type="ARBA" id="ARBA00001966"/>
    </source>
</evidence>
<evidence type="ECO:0000256" key="3">
    <source>
        <dbReference type="ARBA" id="ARBA00022723"/>
    </source>
</evidence>
<proteinExistence type="predicted"/>